<evidence type="ECO:0000256" key="1">
    <source>
        <dbReference type="SAM" id="SignalP"/>
    </source>
</evidence>
<dbReference type="SUPFAM" id="SSF50370">
    <property type="entry name" value="Ricin B-like lectins"/>
    <property type="match status" value="1"/>
</dbReference>
<dbReference type="InterPro" id="IPR035992">
    <property type="entry name" value="Ricin_B-like_lectins"/>
</dbReference>
<proteinExistence type="predicted"/>
<feature type="signal peptide" evidence="1">
    <location>
        <begin position="1"/>
        <end position="22"/>
    </location>
</feature>
<evidence type="ECO:0008006" key="3">
    <source>
        <dbReference type="Google" id="ProtNLM"/>
    </source>
</evidence>
<protein>
    <recommendedName>
        <fullName evidence="3">Ricin B lectin domain-containing protein</fullName>
    </recommendedName>
</protein>
<name>A0A7S4SXT3_9DINO</name>
<sequence>MCSHKALVAALGAWACAGGVGAARQAVDRCSAGGMGAPSDVGEEADCLSAMQQMGRRTSLRTPAEPALNVTMAGSAVCRLEPDRIVIMGNRCGGQFAPECSERVPRCLDYDPSVSKVQLHRCGVGLSASMNQQWLFSRTSSQIRWNRDPTKCLSLCASHGGGAALVVADCQDACDVASAPPEQGFCIDATAVATAEGGRGLRVKSSCLSIPSTEPGEPAASKETSSTMCLAADDPDTDGSRVAVRACKPTARQTWRSFGPEKTCRDRGGCQCDCMWTLYTGKDGRNACEGTDDHSCCYACCCYAPHAPSRSASRCTWPRVDCTAAPKAAPSLAPTPAPTPAPTSSSDTYLEVYDGADDCSGSPTSVINLSANSDSHCTSCWDRCTDGVRYASYLIRGPGAVAIAWNCIGSFDGYEDAEFERGGRRTAAMGCLENQGGGTFVLCNSTAKVDSRYQDSFTETCYPA</sequence>
<accession>A0A7S4SXT3</accession>
<evidence type="ECO:0000313" key="2">
    <source>
        <dbReference type="EMBL" id="CAE4659490.1"/>
    </source>
</evidence>
<dbReference type="PROSITE" id="PS50231">
    <property type="entry name" value="RICIN_B_LECTIN"/>
    <property type="match status" value="1"/>
</dbReference>
<dbReference type="AlphaFoldDB" id="A0A7S4SXT3"/>
<feature type="chain" id="PRO_5031112735" description="Ricin B lectin domain-containing protein" evidence="1">
    <location>
        <begin position="23"/>
        <end position="464"/>
    </location>
</feature>
<dbReference type="EMBL" id="HBNR01082238">
    <property type="protein sequence ID" value="CAE4659490.1"/>
    <property type="molecule type" value="Transcribed_RNA"/>
</dbReference>
<keyword evidence="1" id="KW-0732">Signal</keyword>
<reference evidence="2" key="1">
    <citation type="submission" date="2021-01" db="EMBL/GenBank/DDBJ databases">
        <authorList>
            <person name="Corre E."/>
            <person name="Pelletier E."/>
            <person name="Niang G."/>
            <person name="Scheremetjew M."/>
            <person name="Finn R."/>
            <person name="Kale V."/>
            <person name="Holt S."/>
            <person name="Cochrane G."/>
            <person name="Meng A."/>
            <person name="Brown T."/>
            <person name="Cohen L."/>
        </authorList>
    </citation>
    <scope>NUCLEOTIDE SEQUENCE</scope>
    <source>
        <strain evidence="2">CCMP3105</strain>
    </source>
</reference>
<dbReference type="Gene3D" id="2.80.10.50">
    <property type="match status" value="1"/>
</dbReference>
<gene>
    <name evidence="2" type="ORF">AMON00008_LOCUS58837</name>
</gene>
<organism evidence="2">
    <name type="scientific">Alexandrium monilatum</name>
    <dbReference type="NCBI Taxonomy" id="311494"/>
    <lineage>
        <taxon>Eukaryota</taxon>
        <taxon>Sar</taxon>
        <taxon>Alveolata</taxon>
        <taxon>Dinophyceae</taxon>
        <taxon>Gonyaulacales</taxon>
        <taxon>Pyrocystaceae</taxon>
        <taxon>Alexandrium</taxon>
    </lineage>
</organism>